<dbReference type="SUPFAM" id="SSF89562">
    <property type="entry name" value="RraA-like"/>
    <property type="match status" value="1"/>
</dbReference>
<reference evidence="1 2" key="1">
    <citation type="submission" date="2020-05" db="EMBL/GenBank/DDBJ databases">
        <title>Azospirillum oleiclasticum sp. nov, a nitrogen-fixing and heavy crude oil-emulsifying bacterium isolated from the crude oil of Yumen Oilfield.</title>
        <authorList>
            <person name="Wu D."/>
            <person name="Cai M."/>
            <person name="Zhang X."/>
        </authorList>
    </citation>
    <scope>NUCLEOTIDE SEQUENCE [LARGE SCALE GENOMIC DNA]</scope>
    <source>
        <strain evidence="1 2">ROY-1-1-2</strain>
    </source>
</reference>
<dbReference type="NCBIfam" id="NF006731">
    <property type="entry name" value="PRK09262.1"/>
    <property type="match status" value="1"/>
</dbReference>
<dbReference type="EMBL" id="JABFDB010000021">
    <property type="protein sequence ID" value="NYZ22863.1"/>
    <property type="molecule type" value="Genomic_DNA"/>
</dbReference>
<keyword evidence="2" id="KW-1185">Reference proteome</keyword>
<comment type="caution">
    <text evidence="1">The sequence shown here is derived from an EMBL/GenBank/DDBJ whole genome shotgun (WGS) entry which is preliminary data.</text>
</comment>
<dbReference type="InterPro" id="IPR036704">
    <property type="entry name" value="RraA/RraA-like_sf"/>
</dbReference>
<sequence length="222" mass="23037">MTVIKDIPRPDRDLLDAFADEAAATLHEALGRRGAMAAAIKPLHAGMRVVGPAVTVNARPSDNLMIHIALALARPGDVLVVDYKAMVEFGPWGDLMTASAIARGIAGLVIDGCVRDGEVIRGMGFPVFCRGTCMKGTTKVATDGDVNLPVTCGGALVEPGDIVVGDGDGVVVVPLGEAGGTLSKARERTAREEELRAALMAGRTTIELLKLDGCLRAAGIEL</sequence>
<dbReference type="PANTHER" id="PTHR33254:SF16">
    <property type="entry name" value="BLR3842 PROTEIN"/>
    <property type="match status" value="1"/>
</dbReference>
<evidence type="ECO:0000313" key="2">
    <source>
        <dbReference type="Proteomes" id="UP000584642"/>
    </source>
</evidence>
<proteinExistence type="predicted"/>
<dbReference type="Gene3D" id="3.50.30.40">
    <property type="entry name" value="Ribonuclease E inhibitor RraA/RraA-like"/>
    <property type="match status" value="1"/>
</dbReference>
<dbReference type="InterPro" id="IPR005493">
    <property type="entry name" value="RraA/RraA-like"/>
</dbReference>
<evidence type="ECO:0000313" key="1">
    <source>
        <dbReference type="EMBL" id="NYZ22863.1"/>
    </source>
</evidence>
<dbReference type="Pfam" id="PF03737">
    <property type="entry name" value="RraA-like"/>
    <property type="match status" value="1"/>
</dbReference>
<gene>
    <name evidence="1" type="ORF">HND93_24410</name>
</gene>
<organism evidence="1 2">
    <name type="scientific">Azospirillum oleiclasticum</name>
    <dbReference type="NCBI Taxonomy" id="2735135"/>
    <lineage>
        <taxon>Bacteria</taxon>
        <taxon>Pseudomonadati</taxon>
        <taxon>Pseudomonadota</taxon>
        <taxon>Alphaproteobacteria</taxon>
        <taxon>Rhodospirillales</taxon>
        <taxon>Azospirillaceae</taxon>
        <taxon>Azospirillum</taxon>
    </lineage>
</organism>
<name>A0ABX2TID0_9PROT</name>
<dbReference type="CDD" id="cd16841">
    <property type="entry name" value="RraA_family"/>
    <property type="match status" value="1"/>
</dbReference>
<dbReference type="PANTHER" id="PTHR33254">
    <property type="entry name" value="4-HYDROXY-4-METHYL-2-OXOGLUTARATE ALDOLASE 3-RELATED"/>
    <property type="match status" value="1"/>
</dbReference>
<protein>
    <submittedName>
        <fullName evidence="1">4-carboxy-4-hydroxy-2-oxoadipate aldolase/oxaloacetate decarboxylase</fullName>
    </submittedName>
</protein>
<accession>A0ABX2TID0</accession>
<dbReference type="RefSeq" id="WP_180284617.1">
    <property type="nucleotide sequence ID" value="NZ_JABFDB010000021.1"/>
</dbReference>
<dbReference type="Proteomes" id="UP000584642">
    <property type="component" value="Unassembled WGS sequence"/>
</dbReference>